<name>A0A926KMR3_9BACL</name>
<protein>
    <submittedName>
        <fullName evidence="1">Uncharacterized protein</fullName>
    </submittedName>
</protein>
<dbReference type="Proteomes" id="UP000650466">
    <property type="component" value="Unassembled WGS sequence"/>
</dbReference>
<dbReference type="Gene3D" id="6.20.20.10">
    <property type="match status" value="1"/>
</dbReference>
<sequence length="55" mass="6062">MDCPTCQGNGDLEEIRSTDEQFQKEGNSMNFGKDRVLWPNTCPVCGGSGFLDVSF</sequence>
<comment type="caution">
    <text evidence="1">The sequence shown here is derived from an EMBL/GenBank/DDBJ whole genome shotgun (WGS) entry which is preliminary data.</text>
</comment>
<keyword evidence="2" id="KW-1185">Reference proteome</keyword>
<gene>
    <name evidence="1" type="ORF">ICC18_02485</name>
</gene>
<dbReference type="AlphaFoldDB" id="A0A926KMR3"/>
<dbReference type="RefSeq" id="WP_188172784.1">
    <property type="nucleotide sequence ID" value="NZ_JACVVD010000001.1"/>
</dbReference>
<dbReference type="EMBL" id="JACVVD010000001">
    <property type="protein sequence ID" value="MBD0378989.1"/>
    <property type="molecule type" value="Genomic_DNA"/>
</dbReference>
<organism evidence="1 2">
    <name type="scientific">Paenibacillus sedimenti</name>
    <dbReference type="NCBI Taxonomy" id="2770274"/>
    <lineage>
        <taxon>Bacteria</taxon>
        <taxon>Bacillati</taxon>
        <taxon>Bacillota</taxon>
        <taxon>Bacilli</taxon>
        <taxon>Bacillales</taxon>
        <taxon>Paenibacillaceae</taxon>
        <taxon>Paenibacillus</taxon>
    </lineage>
</organism>
<proteinExistence type="predicted"/>
<reference evidence="1" key="1">
    <citation type="submission" date="2020-09" db="EMBL/GenBank/DDBJ databases">
        <title>Draft Genome Sequence of Paenibacillus sp. WST5.</title>
        <authorList>
            <person name="Bao Z."/>
        </authorList>
    </citation>
    <scope>NUCLEOTIDE SEQUENCE</scope>
    <source>
        <strain evidence="1">WST5</strain>
    </source>
</reference>
<accession>A0A926KMR3</accession>
<evidence type="ECO:0000313" key="2">
    <source>
        <dbReference type="Proteomes" id="UP000650466"/>
    </source>
</evidence>
<evidence type="ECO:0000313" key="1">
    <source>
        <dbReference type="EMBL" id="MBD0378989.1"/>
    </source>
</evidence>